<proteinExistence type="predicted"/>
<dbReference type="EMBL" id="JBHSGG010000014">
    <property type="protein sequence ID" value="MFC4727590.1"/>
    <property type="molecule type" value="Genomic_DNA"/>
</dbReference>
<dbReference type="SUPFAM" id="SSF82784">
    <property type="entry name" value="OsmC-like"/>
    <property type="match status" value="1"/>
</dbReference>
<gene>
    <name evidence="1" type="ORF">ACFO3Q_05340</name>
</gene>
<dbReference type="Pfam" id="PF02566">
    <property type="entry name" value="OsmC"/>
    <property type="match status" value="1"/>
</dbReference>
<keyword evidence="1" id="KW-0560">Oxidoreductase</keyword>
<dbReference type="InterPro" id="IPR019904">
    <property type="entry name" value="Peroxiredoxin_OsmC"/>
</dbReference>
<dbReference type="GO" id="GO:0004601">
    <property type="term" value="F:peroxidase activity"/>
    <property type="evidence" value="ECO:0007669"/>
    <property type="project" value="UniProtKB-KW"/>
</dbReference>
<evidence type="ECO:0000313" key="1">
    <source>
        <dbReference type="EMBL" id="MFC4727590.1"/>
    </source>
</evidence>
<dbReference type="NCBIfam" id="TIGR03562">
    <property type="entry name" value="osmo_induc_OsmC"/>
    <property type="match status" value="1"/>
</dbReference>
<dbReference type="InterPro" id="IPR003718">
    <property type="entry name" value="OsmC/Ohr_fam"/>
</dbReference>
<reference evidence="2" key="1">
    <citation type="journal article" date="2019" name="Int. J. Syst. Evol. Microbiol.">
        <title>The Global Catalogue of Microorganisms (GCM) 10K type strain sequencing project: providing services to taxonomists for standard genome sequencing and annotation.</title>
        <authorList>
            <consortium name="The Broad Institute Genomics Platform"/>
            <consortium name="The Broad Institute Genome Sequencing Center for Infectious Disease"/>
            <person name="Wu L."/>
            <person name="Ma J."/>
        </authorList>
    </citation>
    <scope>NUCLEOTIDE SEQUENCE [LARGE SCALE GENOMIC DNA]</scope>
    <source>
        <strain evidence="2">CGMCC 1.13574</strain>
    </source>
</reference>
<dbReference type="RefSeq" id="WP_377003597.1">
    <property type="nucleotide sequence ID" value="NZ_JBHSGG010000014.1"/>
</dbReference>
<evidence type="ECO:0000313" key="2">
    <source>
        <dbReference type="Proteomes" id="UP001595892"/>
    </source>
</evidence>
<dbReference type="InterPro" id="IPR052707">
    <property type="entry name" value="OsmC_Ohr_Peroxiredoxin"/>
</dbReference>
<accession>A0ABV9NIN5</accession>
<sequence length="139" mass="14536">MARKATAVWHGAGKSGGGRLETGSKALAADYGAKSRFEDAPGTNPEELLAAAHAGCFTMALAFALEKAGHTAEELRTECAISLESEGEGFRITTSALRLQARIPGIDEAEFRKIAEGAKDGCPVSKLFKADISLDARLG</sequence>
<name>A0ABV9NIN5_9GAMM</name>
<protein>
    <submittedName>
        <fullName evidence="1">OsmC family protein</fullName>
        <ecNumber evidence="1">1.11.1.29</ecNumber>
    </submittedName>
</protein>
<dbReference type="EC" id="1.11.1.29" evidence="1"/>
<organism evidence="1 2">
    <name type="scientific">Coralloluteibacterium thermophilum</name>
    <dbReference type="NCBI Taxonomy" id="2707049"/>
    <lineage>
        <taxon>Bacteria</taxon>
        <taxon>Pseudomonadati</taxon>
        <taxon>Pseudomonadota</taxon>
        <taxon>Gammaproteobacteria</taxon>
        <taxon>Lysobacterales</taxon>
        <taxon>Lysobacteraceae</taxon>
        <taxon>Coralloluteibacterium</taxon>
    </lineage>
</organism>
<dbReference type="Gene3D" id="3.30.300.20">
    <property type="match status" value="1"/>
</dbReference>
<dbReference type="InterPro" id="IPR015946">
    <property type="entry name" value="KH_dom-like_a/b"/>
</dbReference>
<dbReference type="PANTHER" id="PTHR42830">
    <property type="entry name" value="OSMOTICALLY INDUCIBLE FAMILY PROTEIN"/>
    <property type="match status" value="1"/>
</dbReference>
<keyword evidence="2" id="KW-1185">Reference proteome</keyword>
<comment type="caution">
    <text evidence="1">The sequence shown here is derived from an EMBL/GenBank/DDBJ whole genome shotgun (WGS) entry which is preliminary data.</text>
</comment>
<keyword evidence="1" id="KW-0575">Peroxidase</keyword>
<dbReference type="InterPro" id="IPR036102">
    <property type="entry name" value="OsmC/Ohrsf"/>
</dbReference>
<dbReference type="Proteomes" id="UP001595892">
    <property type="component" value="Unassembled WGS sequence"/>
</dbReference>
<dbReference type="PANTHER" id="PTHR42830:SF1">
    <property type="entry name" value="OSMOTICALLY INDUCIBLE FAMILY PROTEIN"/>
    <property type="match status" value="1"/>
</dbReference>